<organism evidence="1 2">
    <name type="scientific">Trifolium pratense</name>
    <name type="common">Red clover</name>
    <dbReference type="NCBI Taxonomy" id="57577"/>
    <lineage>
        <taxon>Eukaryota</taxon>
        <taxon>Viridiplantae</taxon>
        <taxon>Streptophyta</taxon>
        <taxon>Embryophyta</taxon>
        <taxon>Tracheophyta</taxon>
        <taxon>Spermatophyta</taxon>
        <taxon>Magnoliopsida</taxon>
        <taxon>eudicotyledons</taxon>
        <taxon>Gunneridae</taxon>
        <taxon>Pentapetalae</taxon>
        <taxon>rosids</taxon>
        <taxon>fabids</taxon>
        <taxon>Fabales</taxon>
        <taxon>Fabaceae</taxon>
        <taxon>Papilionoideae</taxon>
        <taxon>50 kb inversion clade</taxon>
        <taxon>NPAAA clade</taxon>
        <taxon>Hologalegina</taxon>
        <taxon>IRL clade</taxon>
        <taxon>Trifolieae</taxon>
        <taxon>Trifolium</taxon>
    </lineage>
</organism>
<keyword evidence="2" id="KW-1185">Reference proteome</keyword>
<proteinExistence type="predicted"/>
<dbReference type="EMBL" id="CASHSV030000513">
    <property type="protein sequence ID" value="CAJ2665332.1"/>
    <property type="molecule type" value="Genomic_DNA"/>
</dbReference>
<reference evidence="1" key="1">
    <citation type="submission" date="2023-10" db="EMBL/GenBank/DDBJ databases">
        <authorList>
            <person name="Rodriguez Cubillos JULIANA M."/>
            <person name="De Vega J."/>
        </authorList>
    </citation>
    <scope>NUCLEOTIDE SEQUENCE</scope>
</reference>
<evidence type="ECO:0000313" key="2">
    <source>
        <dbReference type="Proteomes" id="UP001177021"/>
    </source>
</evidence>
<gene>
    <name evidence="1" type="ORF">MILVUS5_LOCUS30332</name>
</gene>
<sequence length="184" mass="21048">MENPLIAIVVEEPYSSIPNNPRNMINNRDRRLEQLARTTLMLSLFLTIVVTLNTSSYIGKFMAEHDTIVMLSLVALVLFFQIAIFRITRYHLSNNNDDDNIDIKNGTLHILVLSSVTSSIEVSLISYIAAIITFILCCITLTWFVIVNSKEVRGLMNFIILVTWFTILFGPIYLLPWICTKFDL</sequence>
<comment type="caution">
    <text evidence="1">The sequence shown here is derived from an EMBL/GenBank/DDBJ whole genome shotgun (WGS) entry which is preliminary data.</text>
</comment>
<dbReference type="Proteomes" id="UP001177021">
    <property type="component" value="Unassembled WGS sequence"/>
</dbReference>
<protein>
    <submittedName>
        <fullName evidence="1">Uncharacterized protein</fullName>
    </submittedName>
</protein>
<evidence type="ECO:0000313" key="1">
    <source>
        <dbReference type="EMBL" id="CAJ2665332.1"/>
    </source>
</evidence>
<accession>A0ACB0L7C9</accession>
<name>A0ACB0L7C9_TRIPR</name>